<feature type="transmembrane region" description="Helical" evidence="1">
    <location>
        <begin position="324"/>
        <end position="342"/>
    </location>
</feature>
<comment type="caution">
    <text evidence="2">The sequence shown here is derived from an EMBL/GenBank/DDBJ whole genome shotgun (WGS) entry which is preliminary data.</text>
</comment>
<evidence type="ECO:0008006" key="4">
    <source>
        <dbReference type="Google" id="ProtNLM"/>
    </source>
</evidence>
<feature type="transmembrane region" description="Helical" evidence="1">
    <location>
        <begin position="168"/>
        <end position="192"/>
    </location>
</feature>
<name>A0A2M8F9I1_9BACT</name>
<feature type="transmembrane region" description="Helical" evidence="1">
    <location>
        <begin position="379"/>
        <end position="405"/>
    </location>
</feature>
<feature type="transmembrane region" description="Helical" evidence="1">
    <location>
        <begin position="92"/>
        <end position="113"/>
    </location>
</feature>
<feature type="transmembrane region" description="Helical" evidence="1">
    <location>
        <begin position="348"/>
        <end position="367"/>
    </location>
</feature>
<gene>
    <name evidence="2" type="ORF">CO030_03520</name>
</gene>
<evidence type="ECO:0000313" key="2">
    <source>
        <dbReference type="EMBL" id="PJC52329.1"/>
    </source>
</evidence>
<keyword evidence="1" id="KW-0812">Transmembrane</keyword>
<dbReference type="Proteomes" id="UP000231456">
    <property type="component" value="Unassembled WGS sequence"/>
</dbReference>
<keyword evidence="1" id="KW-1133">Transmembrane helix</keyword>
<organism evidence="2 3">
    <name type="scientific">Candidatus Magasanikbacteria bacterium CG_4_9_14_0_2_um_filter_42_11</name>
    <dbReference type="NCBI Taxonomy" id="1974643"/>
    <lineage>
        <taxon>Bacteria</taxon>
        <taxon>Candidatus Magasanikiibacteriota</taxon>
    </lineage>
</organism>
<feature type="transmembrane region" description="Helical" evidence="1">
    <location>
        <begin position="294"/>
        <end position="312"/>
    </location>
</feature>
<evidence type="ECO:0000256" key="1">
    <source>
        <dbReference type="SAM" id="Phobius"/>
    </source>
</evidence>
<feature type="transmembrane region" description="Helical" evidence="1">
    <location>
        <begin position="594"/>
        <end position="612"/>
    </location>
</feature>
<feature type="transmembrane region" description="Helical" evidence="1">
    <location>
        <begin position="133"/>
        <end position="156"/>
    </location>
</feature>
<feature type="transmembrane region" description="Helical" evidence="1">
    <location>
        <begin position="62"/>
        <end position="80"/>
    </location>
</feature>
<evidence type="ECO:0000313" key="3">
    <source>
        <dbReference type="Proteomes" id="UP000231456"/>
    </source>
</evidence>
<keyword evidence="1" id="KW-0472">Membrane</keyword>
<dbReference type="AlphaFoldDB" id="A0A2M8F9I1"/>
<feature type="transmembrane region" description="Helical" evidence="1">
    <location>
        <begin position="7"/>
        <end position="26"/>
    </location>
</feature>
<feature type="transmembrane region" description="Helical" evidence="1">
    <location>
        <begin position="199"/>
        <end position="216"/>
    </location>
</feature>
<feature type="transmembrane region" description="Helical" evidence="1">
    <location>
        <begin position="32"/>
        <end position="50"/>
    </location>
</feature>
<dbReference type="EMBL" id="PFRH01000112">
    <property type="protein sequence ID" value="PJC52329.1"/>
    <property type="molecule type" value="Genomic_DNA"/>
</dbReference>
<feature type="transmembrane region" description="Helical" evidence="1">
    <location>
        <begin position="417"/>
        <end position="436"/>
    </location>
</feature>
<protein>
    <recommendedName>
        <fullName evidence="4">Glycosyltransferase RgtA/B/C/D-like domain-containing protein</fullName>
    </recommendedName>
</protein>
<feature type="transmembrane region" description="Helical" evidence="1">
    <location>
        <begin position="476"/>
        <end position="496"/>
    </location>
</feature>
<feature type="transmembrane region" description="Helical" evidence="1">
    <location>
        <begin position="502"/>
        <end position="522"/>
    </location>
</feature>
<accession>A0A2M8F9I1</accession>
<feature type="transmembrane region" description="Helical" evidence="1">
    <location>
        <begin position="529"/>
        <end position="551"/>
    </location>
</feature>
<feature type="transmembrane region" description="Helical" evidence="1">
    <location>
        <begin position="563"/>
        <end position="582"/>
    </location>
</feature>
<proteinExistence type="predicted"/>
<sequence>MNRWKSQLIITAIGGGLGWMLYMQLLVWQIPLLGMFLSIALLSYLTYLWRDIFHHVFRFERGFVSWFLSAFAAVFFLISIESIALTFYTTTLLVTFGSLVVALVSSMVLHFFLERTQYGYTIVDKNVREALVVFPRLTWLSWVYIGLWVITLGLFFKAEGTGVFFSPWQSLSTGILPLICVLSIILGILIASRTLTKQVLVFIMMFSFLLHVYMPLSHVLPWGGDVWRHIGVEEQLAAGDIIPPVLFGSEARWREVAGVDIPEVFVIPQKYSYGQFWSLAVITQQLTGISFEAINIWMIPLLWSLTFPLLLFRIGRLVLGSWRGGLFFAWLSSIAFPLQALGALSLPVSLGVLTFLFVFMLLLQYLAKPHRSQRMLLVLFGFLMLFGYALSFLLFLFIICGAWLFGQIGRRVDHPALRWALAVLLVILGGLFFPAVELVAHTSILPTEVHTIESAKTILGQLSGWYYASAIRPHDILSSNLIFNHTPTYAFVSSLFTVWRWWIIPFMISMWGVLFYALLVFVREKKTFVSLLPAWLFVSLMGAYKIGWFFLDGDRTLIRRLDPFISVLALLFVSLGLLLLFSRIRYRSLALRRMFVGLCIFLIAWCTASTYASGPDMRSTSSEEYAVASFLASDDVCVLADTWILLPLEGLSHGTIVGGNFPIDSQFAQEERVALYDIFLHDDVTSEAVQSVFDTAKKMHCYIVLPEQMSEDRVEKISIELDTLPVSYPGFRIWDAQKPLLNLGAL</sequence>
<reference evidence="3" key="1">
    <citation type="submission" date="2017-09" db="EMBL/GenBank/DDBJ databases">
        <title>Depth-based differentiation of microbial function through sediment-hosted aquifers and enrichment of novel symbionts in the deep terrestrial subsurface.</title>
        <authorList>
            <person name="Probst A.J."/>
            <person name="Ladd B."/>
            <person name="Jarett J.K."/>
            <person name="Geller-Mcgrath D.E."/>
            <person name="Sieber C.M.K."/>
            <person name="Emerson J.B."/>
            <person name="Anantharaman K."/>
            <person name="Thomas B.C."/>
            <person name="Malmstrom R."/>
            <person name="Stieglmeier M."/>
            <person name="Klingl A."/>
            <person name="Woyke T."/>
            <person name="Ryan C.M."/>
            <person name="Banfield J.F."/>
        </authorList>
    </citation>
    <scope>NUCLEOTIDE SEQUENCE [LARGE SCALE GENOMIC DNA]</scope>
</reference>